<dbReference type="GO" id="GO:0016020">
    <property type="term" value="C:membrane"/>
    <property type="evidence" value="ECO:0007669"/>
    <property type="project" value="UniProtKB-SubCell"/>
</dbReference>
<dbReference type="PANTHER" id="PTHR32322:SF2">
    <property type="entry name" value="EAMA DOMAIN-CONTAINING PROTEIN"/>
    <property type="match status" value="1"/>
</dbReference>
<protein>
    <submittedName>
        <fullName evidence="8">DMT family transporter</fullName>
    </submittedName>
</protein>
<dbReference type="Proteomes" id="UP000269289">
    <property type="component" value="Unassembled WGS sequence"/>
</dbReference>
<comment type="caution">
    <text evidence="8">The sequence shown here is derived from an EMBL/GenBank/DDBJ whole genome shotgun (WGS) entry which is preliminary data.</text>
</comment>
<organism evidence="8 9">
    <name type="scientific">Cellulomonas triticagri</name>
    <dbReference type="NCBI Taxonomy" id="2483352"/>
    <lineage>
        <taxon>Bacteria</taxon>
        <taxon>Bacillati</taxon>
        <taxon>Actinomycetota</taxon>
        <taxon>Actinomycetes</taxon>
        <taxon>Micrococcales</taxon>
        <taxon>Cellulomonadaceae</taxon>
        <taxon>Cellulomonas</taxon>
    </lineage>
</organism>
<dbReference type="InterPro" id="IPR050638">
    <property type="entry name" value="AA-Vitamin_Transporters"/>
</dbReference>
<dbReference type="InterPro" id="IPR000620">
    <property type="entry name" value="EamA_dom"/>
</dbReference>
<dbReference type="Pfam" id="PF00892">
    <property type="entry name" value="EamA"/>
    <property type="match status" value="2"/>
</dbReference>
<keyword evidence="5 6" id="KW-0472">Membrane</keyword>
<evidence type="ECO:0000256" key="5">
    <source>
        <dbReference type="ARBA" id="ARBA00023136"/>
    </source>
</evidence>
<feature type="transmembrane region" description="Helical" evidence="6">
    <location>
        <begin position="89"/>
        <end position="110"/>
    </location>
</feature>
<proteinExistence type="inferred from homology"/>
<evidence type="ECO:0000256" key="6">
    <source>
        <dbReference type="SAM" id="Phobius"/>
    </source>
</evidence>
<keyword evidence="9" id="KW-1185">Reference proteome</keyword>
<dbReference type="InterPro" id="IPR037185">
    <property type="entry name" value="EmrE-like"/>
</dbReference>
<feature type="transmembrane region" description="Helical" evidence="6">
    <location>
        <begin position="28"/>
        <end position="49"/>
    </location>
</feature>
<dbReference type="PANTHER" id="PTHR32322">
    <property type="entry name" value="INNER MEMBRANE TRANSPORTER"/>
    <property type="match status" value="1"/>
</dbReference>
<evidence type="ECO:0000259" key="7">
    <source>
        <dbReference type="Pfam" id="PF00892"/>
    </source>
</evidence>
<sequence length="299" mass="30994">MIALVGATLFWAANYVLGAVAVREMSPVSLTALRWAIAAVPLLVIAQVVERPDWRAVLRTWPRQVVLALLGMVGYALFVYTALQHTSSVNASLVNALNPALIALGGALLVRRAPSRRATAGMLLGLVGVLVVITGGRVGDLLRSEANVGDVLMVGAIVVWTFYTLGGRGLAGVPPIASTAFQATIAAVVMSPFAVAGQVHWPTGRDAVVAVLVIAVLPSVGSYLLWNLALRRVPPAEAGSYLNLITVFTVLISALTGYALGWAQVVGGVLVLGGVLLVRDRAAVPTPTREPALSATSGG</sequence>
<accession>A0A3M2J2S1</accession>
<gene>
    <name evidence="8" type="ORF">EBM89_13805</name>
</gene>
<feature type="domain" description="EamA" evidence="7">
    <location>
        <begin position="2"/>
        <end position="133"/>
    </location>
</feature>
<evidence type="ECO:0000256" key="1">
    <source>
        <dbReference type="ARBA" id="ARBA00004141"/>
    </source>
</evidence>
<comment type="similarity">
    <text evidence="2">Belongs to the EamA transporter family.</text>
</comment>
<feature type="transmembrane region" description="Helical" evidence="6">
    <location>
        <begin position="61"/>
        <end position="83"/>
    </location>
</feature>
<feature type="transmembrane region" description="Helical" evidence="6">
    <location>
        <begin position="207"/>
        <end position="226"/>
    </location>
</feature>
<feature type="domain" description="EamA" evidence="7">
    <location>
        <begin position="149"/>
        <end position="278"/>
    </location>
</feature>
<feature type="transmembrane region" description="Helical" evidence="6">
    <location>
        <begin position="151"/>
        <end position="171"/>
    </location>
</feature>
<comment type="subcellular location">
    <subcellularLocation>
        <location evidence="1">Membrane</location>
        <topology evidence="1">Multi-pass membrane protein</topology>
    </subcellularLocation>
</comment>
<keyword evidence="3 6" id="KW-0812">Transmembrane</keyword>
<evidence type="ECO:0000256" key="4">
    <source>
        <dbReference type="ARBA" id="ARBA00022989"/>
    </source>
</evidence>
<evidence type="ECO:0000256" key="3">
    <source>
        <dbReference type="ARBA" id="ARBA00022692"/>
    </source>
</evidence>
<dbReference type="SUPFAM" id="SSF103481">
    <property type="entry name" value="Multidrug resistance efflux transporter EmrE"/>
    <property type="match status" value="2"/>
</dbReference>
<name>A0A3M2J2S1_9CELL</name>
<feature type="transmembrane region" description="Helical" evidence="6">
    <location>
        <begin position="183"/>
        <end position="201"/>
    </location>
</feature>
<reference evidence="8 9" key="1">
    <citation type="submission" date="2018-10" db="EMBL/GenBank/DDBJ databases">
        <title>Isolation, diversity and antifungal activity of actinobacteria from wheat.</title>
        <authorList>
            <person name="Han C."/>
        </authorList>
    </citation>
    <scope>NUCLEOTIDE SEQUENCE [LARGE SCALE GENOMIC DNA]</scope>
    <source>
        <strain evidence="8 9">NEAU-YY56</strain>
    </source>
</reference>
<feature type="transmembrane region" description="Helical" evidence="6">
    <location>
        <begin position="122"/>
        <end position="139"/>
    </location>
</feature>
<feature type="transmembrane region" description="Helical" evidence="6">
    <location>
        <begin position="238"/>
        <end position="255"/>
    </location>
</feature>
<dbReference type="OrthoDB" id="5186724at2"/>
<keyword evidence="4 6" id="KW-1133">Transmembrane helix</keyword>
<evidence type="ECO:0000313" key="9">
    <source>
        <dbReference type="Proteomes" id="UP000269289"/>
    </source>
</evidence>
<dbReference type="EMBL" id="RFFI01000078">
    <property type="protein sequence ID" value="RMI07124.1"/>
    <property type="molecule type" value="Genomic_DNA"/>
</dbReference>
<evidence type="ECO:0000256" key="2">
    <source>
        <dbReference type="ARBA" id="ARBA00007362"/>
    </source>
</evidence>
<evidence type="ECO:0000313" key="8">
    <source>
        <dbReference type="EMBL" id="RMI07124.1"/>
    </source>
</evidence>
<dbReference type="AlphaFoldDB" id="A0A3M2J2S1"/>